<keyword evidence="3" id="KW-1185">Reference proteome</keyword>
<dbReference type="RefSeq" id="WP_328856397.1">
    <property type="nucleotide sequence ID" value="NZ_CP108021.1"/>
</dbReference>
<dbReference type="Gene3D" id="3.50.30.30">
    <property type="match status" value="1"/>
</dbReference>
<evidence type="ECO:0000256" key="1">
    <source>
        <dbReference type="SAM" id="MobiDB-lite"/>
    </source>
</evidence>
<dbReference type="InterPro" id="IPR006311">
    <property type="entry name" value="TAT_signal"/>
</dbReference>
<feature type="region of interest" description="Disordered" evidence="1">
    <location>
        <begin position="1"/>
        <end position="24"/>
    </location>
</feature>
<dbReference type="AlphaFoldDB" id="A0AAU4JYI5"/>
<dbReference type="KEGG" id="whr:OG579_13850"/>
<dbReference type="Proteomes" id="UP001432128">
    <property type="component" value="Chromosome"/>
</dbReference>
<organism evidence="2 3">
    <name type="scientific">Williamsia herbipolensis</name>
    <dbReference type="NCBI Taxonomy" id="1603258"/>
    <lineage>
        <taxon>Bacteria</taxon>
        <taxon>Bacillati</taxon>
        <taxon>Actinomycetota</taxon>
        <taxon>Actinomycetes</taxon>
        <taxon>Mycobacteriales</taxon>
        <taxon>Nocardiaceae</taxon>
        <taxon>Williamsia</taxon>
    </lineage>
</organism>
<protein>
    <recommendedName>
        <fullName evidence="4">PA domain-containing protein</fullName>
    </recommendedName>
</protein>
<evidence type="ECO:0000313" key="2">
    <source>
        <dbReference type="EMBL" id="WUM18813.1"/>
    </source>
</evidence>
<sequence length="530" mass="56651">MGEKLKRMHERSMSTPPVEAPHHGVLSRRRLLQATGAGLTAAAVSGRVGIAGAAPNRRAGAFTSEDIWERNLQLADRGPRLTGNPAHQQFIDSIADDLDRIGLSAAHDRLTFDRWDPIRWELSIAGRPVPVAFYFPYSGITGPEGITGDLHYLGVLGHFGAWSPARGKIAVVEVPVLPLPITVGYLASGRYPANSAAPNPLAYLPSVSDTVGAPSLTGAAAAGVRGVICIRTGVSEALAADQYAPFTTGYQGCPALWVGPGVAEQVRADARRGARAKLVMHARHAMAASTETVYAVLPGTHPTESVIINTHTDGPNVAEENGGIGVLSLAAQFARIPQSRRRRTLVFVFVTGHFQLPQFETEVGNGVGTMQASSRWMAMHPELWDGRHGHKKAVAALTLEHLGCREWLDDDRHVRYAPTGRNEVGWCYCTTPAVRSVYLNSARGTTNVRTVTCDPLPALYFGEGAPFYKSGIATMSLIPSQSYLTAAPADGAISKLDKNLMAGQIATFSNALNALETMSAEHIGRPTLPI</sequence>
<evidence type="ECO:0008006" key="4">
    <source>
        <dbReference type="Google" id="ProtNLM"/>
    </source>
</evidence>
<dbReference type="PROSITE" id="PS51318">
    <property type="entry name" value="TAT"/>
    <property type="match status" value="1"/>
</dbReference>
<gene>
    <name evidence="2" type="ORF">OG579_13850</name>
</gene>
<accession>A0AAU4JYI5</accession>
<dbReference type="Gene3D" id="3.40.630.10">
    <property type="entry name" value="Zn peptidases"/>
    <property type="match status" value="1"/>
</dbReference>
<evidence type="ECO:0000313" key="3">
    <source>
        <dbReference type="Proteomes" id="UP001432128"/>
    </source>
</evidence>
<dbReference type="EMBL" id="CP108021">
    <property type="protein sequence ID" value="WUM18813.1"/>
    <property type="molecule type" value="Genomic_DNA"/>
</dbReference>
<name>A0AAU4JYI5_9NOCA</name>
<dbReference type="SUPFAM" id="SSF53187">
    <property type="entry name" value="Zn-dependent exopeptidases"/>
    <property type="match status" value="1"/>
</dbReference>
<proteinExistence type="predicted"/>
<reference evidence="2 3" key="1">
    <citation type="submission" date="2022-10" db="EMBL/GenBank/DDBJ databases">
        <title>The complete genomes of actinobacterial strains from the NBC collection.</title>
        <authorList>
            <person name="Joergensen T.S."/>
            <person name="Alvarez Arevalo M."/>
            <person name="Sterndorff E.B."/>
            <person name="Faurdal D."/>
            <person name="Vuksanovic O."/>
            <person name="Mourched A.-S."/>
            <person name="Charusanti P."/>
            <person name="Shaw S."/>
            <person name="Blin K."/>
            <person name="Weber T."/>
        </authorList>
    </citation>
    <scope>NUCLEOTIDE SEQUENCE [LARGE SCALE GENOMIC DNA]</scope>
    <source>
        <strain evidence="2 3">NBC_00319</strain>
    </source>
</reference>